<dbReference type="SUPFAM" id="SSF109854">
    <property type="entry name" value="DinB/YfiT-like putative metalloenzymes"/>
    <property type="match status" value="1"/>
</dbReference>
<dbReference type="EMBL" id="CP159218">
    <property type="protein sequence ID" value="XCG65137.1"/>
    <property type="molecule type" value="Genomic_DNA"/>
</dbReference>
<dbReference type="RefSeq" id="WP_353650748.1">
    <property type="nucleotide sequence ID" value="NZ_CP159218.1"/>
</dbReference>
<sequence>MSDERTDWTAPIPAPVDGPLVGAARGILVGYLGWYRQVLDNICAGLTAEQLALRPIPSTTLSLLGIVRHLAKVERIWLRQRLAEDGAPPLYDRALGKDHDFEGGTPATAAHAWEALHAEQRAGDAAASSLPDDHRILVGGPDGEQMSLQAVYTHLIGEYARHTGHADLLRETIDGVTGR</sequence>
<protein>
    <submittedName>
        <fullName evidence="1">DinB family protein</fullName>
    </submittedName>
</protein>
<gene>
    <name evidence="1" type="ORF">ABLG96_07530</name>
</gene>
<name>A0AAU8DSY2_9ACTN</name>
<reference evidence="1" key="1">
    <citation type="submission" date="2024-05" db="EMBL/GenBank/DDBJ databases">
        <authorList>
            <person name="Cai S.Y."/>
            <person name="Jin L.M."/>
            <person name="Li H.R."/>
        </authorList>
    </citation>
    <scope>NUCLEOTIDE SEQUENCE</scope>
    <source>
        <strain evidence="1">A5-74</strain>
    </source>
</reference>
<dbReference type="Pfam" id="PF04978">
    <property type="entry name" value="MST"/>
    <property type="match status" value="1"/>
</dbReference>
<dbReference type="AlphaFoldDB" id="A0AAU8DSY2"/>
<dbReference type="InterPro" id="IPR007061">
    <property type="entry name" value="MST-like"/>
</dbReference>
<dbReference type="Gene3D" id="1.20.120.450">
    <property type="entry name" value="dinb family like domain"/>
    <property type="match status" value="1"/>
</dbReference>
<proteinExistence type="predicted"/>
<evidence type="ECO:0000313" key="1">
    <source>
        <dbReference type="EMBL" id="XCG65137.1"/>
    </source>
</evidence>
<organism evidence="1">
    <name type="scientific">Nakamurella sp. A5-74</name>
    <dbReference type="NCBI Taxonomy" id="3158264"/>
    <lineage>
        <taxon>Bacteria</taxon>
        <taxon>Bacillati</taxon>
        <taxon>Actinomycetota</taxon>
        <taxon>Actinomycetes</taxon>
        <taxon>Nakamurellales</taxon>
        <taxon>Nakamurellaceae</taxon>
        <taxon>Nakamurella</taxon>
    </lineage>
</organism>
<accession>A0AAU8DSY2</accession>
<dbReference type="InterPro" id="IPR034660">
    <property type="entry name" value="DinB/YfiT-like"/>
</dbReference>